<dbReference type="GO" id="GO:0005886">
    <property type="term" value="C:plasma membrane"/>
    <property type="evidence" value="ECO:0007669"/>
    <property type="project" value="UniProtKB-UniRule"/>
</dbReference>
<evidence type="ECO:0000256" key="7">
    <source>
        <dbReference type="HAMAP-Rule" id="MF_02065"/>
    </source>
</evidence>
<comment type="caution">
    <text evidence="8">The sequence shown here is derived from an EMBL/GenBank/DDBJ whole genome shotgun (WGS) entry which is preliminary data.</text>
</comment>
<comment type="similarity">
    <text evidence="7">Belongs to the transglycosylase MltG family.</text>
</comment>
<keyword evidence="6 7" id="KW-0961">Cell wall biogenesis/degradation</keyword>
<dbReference type="GO" id="GO:0071555">
    <property type="term" value="P:cell wall organization"/>
    <property type="evidence" value="ECO:0007669"/>
    <property type="project" value="UniProtKB-KW"/>
</dbReference>
<evidence type="ECO:0000256" key="4">
    <source>
        <dbReference type="ARBA" id="ARBA00023136"/>
    </source>
</evidence>
<name>A0AA37SVQ7_9BACT</name>
<dbReference type="EC" id="4.2.2.29" evidence="7"/>
<dbReference type="PANTHER" id="PTHR30518:SF2">
    <property type="entry name" value="ENDOLYTIC MUREIN TRANSGLYCOSYLASE"/>
    <property type="match status" value="1"/>
</dbReference>
<dbReference type="AlphaFoldDB" id="A0AA37SVQ7"/>
<keyword evidence="4 7" id="KW-0472">Membrane</keyword>
<dbReference type="Proteomes" id="UP001156666">
    <property type="component" value="Unassembled WGS sequence"/>
</dbReference>
<evidence type="ECO:0000256" key="1">
    <source>
        <dbReference type="ARBA" id="ARBA00022475"/>
    </source>
</evidence>
<dbReference type="GO" id="GO:0009252">
    <property type="term" value="P:peptidoglycan biosynthetic process"/>
    <property type="evidence" value="ECO:0007669"/>
    <property type="project" value="UniProtKB-UniRule"/>
</dbReference>
<dbReference type="Gene3D" id="3.30.1490.480">
    <property type="entry name" value="Endolytic murein transglycosylase"/>
    <property type="match status" value="1"/>
</dbReference>
<comment type="function">
    <text evidence="7">Functions as a peptidoglycan terminase that cleaves nascent peptidoglycan strands endolytically to terminate their elongation.</text>
</comment>
<protein>
    <recommendedName>
        <fullName evidence="7">Endolytic murein transglycosylase</fullName>
        <ecNumber evidence="7">4.2.2.29</ecNumber>
    </recommendedName>
    <alternativeName>
        <fullName evidence="7">Peptidoglycan lytic transglycosylase</fullName>
    </alternativeName>
    <alternativeName>
        <fullName evidence="7">Peptidoglycan polymerization terminase</fullName>
    </alternativeName>
</protein>
<keyword evidence="1 7" id="KW-1003">Cell membrane</keyword>
<reference evidence="8" key="2">
    <citation type="submission" date="2023-01" db="EMBL/GenBank/DDBJ databases">
        <title>Draft genome sequence of Portibacter lacus strain NBRC 108769.</title>
        <authorList>
            <person name="Sun Q."/>
            <person name="Mori K."/>
        </authorList>
    </citation>
    <scope>NUCLEOTIDE SEQUENCE</scope>
    <source>
        <strain evidence="8">NBRC 108769</strain>
    </source>
</reference>
<evidence type="ECO:0000256" key="6">
    <source>
        <dbReference type="ARBA" id="ARBA00023316"/>
    </source>
</evidence>
<dbReference type="Pfam" id="PF02618">
    <property type="entry name" value="YceG"/>
    <property type="match status" value="1"/>
</dbReference>
<keyword evidence="3 7" id="KW-1133">Transmembrane helix</keyword>
<accession>A0AA37SVQ7</accession>
<evidence type="ECO:0000256" key="2">
    <source>
        <dbReference type="ARBA" id="ARBA00022692"/>
    </source>
</evidence>
<proteinExistence type="inferred from homology"/>
<evidence type="ECO:0000313" key="8">
    <source>
        <dbReference type="EMBL" id="GLR20155.1"/>
    </source>
</evidence>
<dbReference type="GO" id="GO:0008932">
    <property type="term" value="F:lytic endotransglycosylase activity"/>
    <property type="evidence" value="ECO:0007669"/>
    <property type="project" value="UniProtKB-UniRule"/>
</dbReference>
<dbReference type="CDD" id="cd08010">
    <property type="entry name" value="MltG_like"/>
    <property type="match status" value="1"/>
</dbReference>
<sequence>MKKVLLVLLVLLLIAGGIAYYVYQSIFKENVLIGLEDRELYIPTGSTYDDVKQLLETEGIINNASSFDRVASWMKYKESDISSGKFTIKSDWNNKSLISLLRSGKQTPIKITFNNLRTKEDLAGKISSYIELDSLTLVEYFQNEETQKSYDLLPETFLTLFIPNTYEFYWNVTKEELVTRLAKEHDKFWSREERESKAQALNLSKEEIYTLASIVEKESQRNQEKPRLAGVYLNRIERGIPLQADPTVVYANGDFGLRRVLLKHLEFDSPYNTYKYAGLPPGPIYMPSIASIDAVLNREKHKYLYFCASPEIQGAHLFAETLSQHNANARRYHRWLNAQGIR</sequence>
<feature type="site" description="Important for catalytic activity" evidence="7">
    <location>
        <position position="218"/>
    </location>
</feature>
<dbReference type="InterPro" id="IPR003770">
    <property type="entry name" value="MLTG-like"/>
</dbReference>
<dbReference type="PANTHER" id="PTHR30518">
    <property type="entry name" value="ENDOLYTIC MUREIN TRANSGLYCOSYLASE"/>
    <property type="match status" value="1"/>
</dbReference>
<reference evidence="8" key="1">
    <citation type="journal article" date="2014" name="Int. J. Syst. Evol. Microbiol.">
        <title>Complete genome sequence of Corynebacterium casei LMG S-19264T (=DSM 44701T), isolated from a smear-ripened cheese.</title>
        <authorList>
            <consortium name="US DOE Joint Genome Institute (JGI-PGF)"/>
            <person name="Walter F."/>
            <person name="Albersmeier A."/>
            <person name="Kalinowski J."/>
            <person name="Ruckert C."/>
        </authorList>
    </citation>
    <scope>NUCLEOTIDE SEQUENCE</scope>
    <source>
        <strain evidence="8">NBRC 108769</strain>
    </source>
</reference>
<evidence type="ECO:0000256" key="3">
    <source>
        <dbReference type="ARBA" id="ARBA00022989"/>
    </source>
</evidence>
<comment type="catalytic activity">
    <reaction evidence="7">
        <text>a peptidoglycan chain = a peptidoglycan chain with N-acetyl-1,6-anhydromuramyl-[peptide] at the reducing end + a peptidoglycan chain with N-acetylglucosamine at the non-reducing end.</text>
        <dbReference type="EC" id="4.2.2.29"/>
    </reaction>
</comment>
<organism evidence="8 9">
    <name type="scientific">Portibacter lacus</name>
    <dbReference type="NCBI Taxonomy" id="1099794"/>
    <lineage>
        <taxon>Bacteria</taxon>
        <taxon>Pseudomonadati</taxon>
        <taxon>Bacteroidota</taxon>
        <taxon>Saprospiria</taxon>
        <taxon>Saprospirales</taxon>
        <taxon>Haliscomenobacteraceae</taxon>
        <taxon>Portibacter</taxon>
    </lineage>
</organism>
<gene>
    <name evidence="8" type="primary">pabC</name>
    <name evidence="7" type="synonym">mltG</name>
    <name evidence="8" type="ORF">GCM10007940_47710</name>
</gene>
<dbReference type="Gene3D" id="3.30.160.60">
    <property type="entry name" value="Classic Zinc Finger"/>
    <property type="match status" value="1"/>
</dbReference>
<dbReference type="HAMAP" id="MF_02065">
    <property type="entry name" value="MltG"/>
    <property type="match status" value="1"/>
</dbReference>
<dbReference type="NCBIfam" id="TIGR00247">
    <property type="entry name" value="endolytic transglycosylase MltG"/>
    <property type="match status" value="1"/>
</dbReference>
<keyword evidence="2 7" id="KW-0812">Transmembrane</keyword>
<keyword evidence="9" id="KW-1185">Reference proteome</keyword>
<evidence type="ECO:0000256" key="5">
    <source>
        <dbReference type="ARBA" id="ARBA00023239"/>
    </source>
</evidence>
<dbReference type="EMBL" id="BSOH01000037">
    <property type="protein sequence ID" value="GLR20155.1"/>
    <property type="molecule type" value="Genomic_DNA"/>
</dbReference>
<dbReference type="RefSeq" id="WP_235294992.1">
    <property type="nucleotide sequence ID" value="NZ_BSOH01000037.1"/>
</dbReference>
<keyword evidence="5 7" id="KW-0456">Lyase</keyword>
<evidence type="ECO:0000313" key="9">
    <source>
        <dbReference type="Proteomes" id="UP001156666"/>
    </source>
</evidence>